<dbReference type="InterPro" id="IPR052709">
    <property type="entry name" value="Transposase-MT_Hybrid"/>
</dbReference>
<feature type="compositionally biased region" description="Basic and acidic residues" evidence="1">
    <location>
        <begin position="1"/>
        <end position="14"/>
    </location>
</feature>
<evidence type="ECO:0000256" key="1">
    <source>
        <dbReference type="SAM" id="MobiDB-lite"/>
    </source>
</evidence>
<dbReference type="EMBL" id="CP092863">
    <property type="protein sequence ID" value="UYV60251.1"/>
    <property type="molecule type" value="Genomic_DNA"/>
</dbReference>
<dbReference type="Proteomes" id="UP001235939">
    <property type="component" value="Chromosome 01"/>
</dbReference>
<dbReference type="Pfam" id="PF01359">
    <property type="entry name" value="Transposase_1"/>
    <property type="match status" value="1"/>
</dbReference>
<evidence type="ECO:0000313" key="2">
    <source>
        <dbReference type="EMBL" id="UYV60251.1"/>
    </source>
</evidence>
<sequence>MKDNIRVPREESARFKSGSESTQDEARQGTPPLENHEVLIQKIGALIRNIFTRWVSRMLTKEMKEKRISACKELFKRYEIEGEGFLDRIVTGDESWIHHHVPYSQRSSAEWHHKGSPTPKKPRITASARKVLLTIFWDS</sequence>
<proteinExistence type="predicted"/>
<name>A0ABY6JUT1_9ARAC</name>
<evidence type="ECO:0000313" key="3">
    <source>
        <dbReference type="Proteomes" id="UP001235939"/>
    </source>
</evidence>
<reference evidence="2 3" key="1">
    <citation type="submission" date="2022-01" db="EMBL/GenBank/DDBJ databases">
        <title>A chromosomal length assembly of Cordylochernes scorpioides.</title>
        <authorList>
            <person name="Zeh D."/>
            <person name="Zeh J."/>
        </authorList>
    </citation>
    <scope>NUCLEOTIDE SEQUENCE [LARGE SCALE GENOMIC DNA]</scope>
    <source>
        <strain evidence="2">IN4F17</strain>
        <tissue evidence="2">Whole Body</tissue>
    </source>
</reference>
<gene>
    <name evidence="2" type="ORF">LAZ67_1000547</name>
</gene>
<dbReference type="InterPro" id="IPR001888">
    <property type="entry name" value="Transposase_1"/>
</dbReference>
<dbReference type="InterPro" id="IPR036397">
    <property type="entry name" value="RNaseH_sf"/>
</dbReference>
<feature type="region of interest" description="Disordered" evidence="1">
    <location>
        <begin position="1"/>
        <end position="34"/>
    </location>
</feature>
<protein>
    <submittedName>
        <fullName evidence="2">Uncharacterized protein</fullName>
    </submittedName>
</protein>
<dbReference type="PANTHER" id="PTHR46060">
    <property type="entry name" value="MARINER MOS1 TRANSPOSASE-LIKE PROTEIN"/>
    <property type="match status" value="1"/>
</dbReference>
<accession>A0ABY6JUT1</accession>
<organism evidence="2 3">
    <name type="scientific">Cordylochernes scorpioides</name>
    <dbReference type="NCBI Taxonomy" id="51811"/>
    <lineage>
        <taxon>Eukaryota</taxon>
        <taxon>Metazoa</taxon>
        <taxon>Ecdysozoa</taxon>
        <taxon>Arthropoda</taxon>
        <taxon>Chelicerata</taxon>
        <taxon>Arachnida</taxon>
        <taxon>Pseudoscorpiones</taxon>
        <taxon>Cheliferoidea</taxon>
        <taxon>Chernetidae</taxon>
        <taxon>Cordylochernes</taxon>
    </lineage>
</organism>
<dbReference type="PANTHER" id="PTHR46060:SF1">
    <property type="entry name" value="MARINER MOS1 TRANSPOSASE-LIKE PROTEIN"/>
    <property type="match status" value="1"/>
</dbReference>
<keyword evidence="3" id="KW-1185">Reference proteome</keyword>
<dbReference type="Gene3D" id="3.30.420.10">
    <property type="entry name" value="Ribonuclease H-like superfamily/Ribonuclease H"/>
    <property type="match status" value="1"/>
</dbReference>